<dbReference type="Proteomes" id="UP000604825">
    <property type="component" value="Unassembled WGS sequence"/>
</dbReference>
<keyword evidence="4" id="KW-0496">Mitochondrion</keyword>
<feature type="domain" description="EF-hand" evidence="11">
    <location>
        <begin position="381"/>
        <end position="416"/>
    </location>
</feature>
<dbReference type="InterPro" id="IPR023753">
    <property type="entry name" value="FAD/NAD-binding_dom"/>
</dbReference>
<evidence type="ECO:0000256" key="10">
    <source>
        <dbReference type="ARBA" id="ARBA00049010"/>
    </source>
</evidence>
<name>A0A811S7U0_9POAL</name>
<dbReference type="EMBL" id="CAJGYO010000019">
    <property type="protein sequence ID" value="CAD6338599.1"/>
    <property type="molecule type" value="Genomic_DNA"/>
</dbReference>
<dbReference type="InterPro" id="IPR002048">
    <property type="entry name" value="EF_hand_dom"/>
</dbReference>
<keyword evidence="5" id="KW-0274">FAD</keyword>
<keyword evidence="9" id="KW-0520">NAD</keyword>
<dbReference type="GO" id="GO:0005743">
    <property type="term" value="C:mitochondrial inner membrane"/>
    <property type="evidence" value="ECO:0007669"/>
    <property type="project" value="UniProtKB-SubCell"/>
</dbReference>
<dbReference type="PROSITE" id="PS50222">
    <property type="entry name" value="EF_HAND_2"/>
    <property type="match status" value="1"/>
</dbReference>
<accession>A0A811S7U0</accession>
<evidence type="ECO:0000313" key="13">
    <source>
        <dbReference type="Proteomes" id="UP000604825"/>
    </source>
</evidence>
<dbReference type="InterPro" id="IPR018247">
    <property type="entry name" value="EF_Hand_1_Ca_BS"/>
</dbReference>
<dbReference type="PANTHER" id="PTHR43706:SF3">
    <property type="entry name" value="EXTERNAL ALTERNATIVE NAD(P)H-UBIQUINONE OXIDOREDUCTASE B1, MITOCHONDRIAL"/>
    <property type="match status" value="1"/>
</dbReference>
<evidence type="ECO:0000313" key="12">
    <source>
        <dbReference type="EMBL" id="CAD6338599.1"/>
    </source>
</evidence>
<keyword evidence="7" id="KW-0809">Transit peptide</keyword>
<protein>
    <recommendedName>
        <fullName evidence="11">EF-hand domain-containing protein</fullName>
    </recommendedName>
</protein>
<dbReference type="InterPro" id="IPR045024">
    <property type="entry name" value="NDH-2"/>
</dbReference>
<proteinExistence type="inferred from homology"/>
<dbReference type="OrthoDB" id="3244603at2759"/>
<dbReference type="PROSITE" id="PS00018">
    <property type="entry name" value="EF_HAND_1"/>
    <property type="match status" value="1"/>
</dbReference>
<keyword evidence="4" id="KW-0999">Mitochondrion inner membrane</keyword>
<dbReference type="PANTHER" id="PTHR43706">
    <property type="entry name" value="NADH DEHYDROGENASE"/>
    <property type="match status" value="1"/>
</dbReference>
<keyword evidence="3" id="KW-0285">Flavoprotein</keyword>
<dbReference type="Pfam" id="PF07992">
    <property type="entry name" value="Pyr_redox_2"/>
    <property type="match status" value="1"/>
</dbReference>
<comment type="similarity">
    <text evidence="2">Belongs to the NADH dehydrogenase family.</text>
</comment>
<evidence type="ECO:0000256" key="2">
    <source>
        <dbReference type="ARBA" id="ARBA00005272"/>
    </source>
</evidence>
<dbReference type="FunFam" id="3.50.50.100:FF:000002">
    <property type="entry name" value="External alternative NAD(P)H-ubiquinone oxidoreductase B1, mitochondrial"/>
    <property type="match status" value="1"/>
</dbReference>
<dbReference type="InterPro" id="IPR011992">
    <property type="entry name" value="EF-hand-dom_pair"/>
</dbReference>
<evidence type="ECO:0000256" key="4">
    <source>
        <dbReference type="ARBA" id="ARBA00022792"/>
    </source>
</evidence>
<dbReference type="AlphaFoldDB" id="A0A811S7U0"/>
<evidence type="ECO:0000256" key="5">
    <source>
        <dbReference type="ARBA" id="ARBA00022827"/>
    </source>
</evidence>
<dbReference type="GO" id="GO:0003954">
    <property type="term" value="F:NADH dehydrogenase activity"/>
    <property type="evidence" value="ECO:0007669"/>
    <property type="project" value="InterPro"/>
</dbReference>
<dbReference type="PRINTS" id="PR00368">
    <property type="entry name" value="FADPNR"/>
</dbReference>
<keyword evidence="8" id="KW-0560">Oxidoreductase</keyword>
<dbReference type="SUPFAM" id="SSF51905">
    <property type="entry name" value="FAD/NAD(P)-binding domain"/>
    <property type="match status" value="2"/>
</dbReference>
<evidence type="ECO:0000256" key="3">
    <source>
        <dbReference type="ARBA" id="ARBA00022630"/>
    </source>
</evidence>
<evidence type="ECO:0000256" key="8">
    <source>
        <dbReference type="ARBA" id="ARBA00023002"/>
    </source>
</evidence>
<dbReference type="InterPro" id="IPR036188">
    <property type="entry name" value="FAD/NAD-bd_sf"/>
</dbReference>
<evidence type="ECO:0000256" key="6">
    <source>
        <dbReference type="ARBA" id="ARBA00022837"/>
    </source>
</evidence>
<organism evidence="12 13">
    <name type="scientific">Miscanthus lutarioriparius</name>
    <dbReference type="NCBI Taxonomy" id="422564"/>
    <lineage>
        <taxon>Eukaryota</taxon>
        <taxon>Viridiplantae</taxon>
        <taxon>Streptophyta</taxon>
        <taxon>Embryophyta</taxon>
        <taxon>Tracheophyta</taxon>
        <taxon>Spermatophyta</taxon>
        <taxon>Magnoliopsida</taxon>
        <taxon>Liliopsida</taxon>
        <taxon>Poales</taxon>
        <taxon>Poaceae</taxon>
        <taxon>PACMAD clade</taxon>
        <taxon>Panicoideae</taxon>
        <taxon>Andropogonodae</taxon>
        <taxon>Andropogoneae</taxon>
        <taxon>Saccharinae</taxon>
        <taxon>Miscanthus</taxon>
    </lineage>
</organism>
<keyword evidence="6" id="KW-0106">Calcium</keyword>
<evidence type="ECO:0000256" key="9">
    <source>
        <dbReference type="ARBA" id="ARBA00023027"/>
    </source>
</evidence>
<keyword evidence="4" id="KW-0472">Membrane</keyword>
<comment type="subcellular location">
    <subcellularLocation>
        <location evidence="1">Mitochondrion inner membrane</location>
        <topology evidence="1">Peripheral membrane protein</topology>
        <orientation evidence="1">Intermembrane side</orientation>
    </subcellularLocation>
</comment>
<reference evidence="12" key="1">
    <citation type="submission" date="2020-10" db="EMBL/GenBank/DDBJ databases">
        <authorList>
            <person name="Han B."/>
            <person name="Lu T."/>
            <person name="Zhao Q."/>
            <person name="Huang X."/>
            <person name="Zhao Y."/>
        </authorList>
    </citation>
    <scope>NUCLEOTIDE SEQUENCE</scope>
</reference>
<evidence type="ECO:0000259" key="11">
    <source>
        <dbReference type="PROSITE" id="PS50222"/>
    </source>
</evidence>
<dbReference type="SUPFAM" id="SSF47473">
    <property type="entry name" value="EF-hand"/>
    <property type="match status" value="1"/>
</dbReference>
<comment type="caution">
    <text evidence="12">The sequence shown here is derived from an EMBL/GenBank/DDBJ whole genome shotgun (WGS) entry which is preliminary data.</text>
</comment>
<gene>
    <name evidence="12" type="ORF">NCGR_LOCUS62697</name>
</gene>
<evidence type="ECO:0000256" key="1">
    <source>
        <dbReference type="ARBA" id="ARBA00004137"/>
    </source>
</evidence>
<evidence type="ECO:0000256" key="7">
    <source>
        <dbReference type="ARBA" id="ARBA00022946"/>
    </source>
</evidence>
<keyword evidence="13" id="KW-1185">Reference proteome</keyword>
<sequence length="602" mass="66311">MGFSFFTSRAGVRLLDRIARPGVSTAALLFAAASGGGLVVYADSAAESAPEPSQDAPKKKVLVLGTGWAGTSFLKNLDCSRYEVKVISPRNYFAFTPLLPSVTCGTVEARSIVESIRRILEKKNKDVTFCEAECFKIDANKKTVHCCSAVGTNLDGNGDFVLDYDYLVVALGATVSTFNTPGVLEHCCFLKEVEDAQKIRRCVIDCFEKASLPNISDEEKRKILHFVVIGGGPTGVEFAAEMHDFLVEDLVKLYPAIQDFVKITIIQSGEHILNMFDERIAAFAEQKFQRDGIEVCTGFRVIKVSDDLITMKSKSAGKEVSVPYGMAVWSAGIGTRPVIMDFMQQIGQTNRRALATNEWLRVRECEGVYAIGDCATVSQRKIMDDISMVFKMADKDNSGTLTLKEINDVLEDICIRYPQVELYMKSMHMLDIADLIKGAIGDSHKESMVVDTEEFKKALSHVDSQVKNAPATAQVAAQQGQYLAECFNKMEKCKEEPEGPLRMTGGSGRHFFRPFRYKHFGQFAPLGGEQAAAELPGDWVSMGHSTQWLWYSQASELAHEDAGGFRLDSPVHIREGFKPDLVPAAEPDASSSFFCTGISSEE</sequence>
<dbReference type="Gene3D" id="3.50.50.100">
    <property type="match status" value="2"/>
</dbReference>
<dbReference type="GO" id="GO:0005509">
    <property type="term" value="F:calcium ion binding"/>
    <property type="evidence" value="ECO:0007669"/>
    <property type="project" value="InterPro"/>
</dbReference>
<comment type="catalytic activity">
    <reaction evidence="10">
        <text>a ubiquinone + NADH + H(+) = a ubiquinol + NAD(+)</text>
        <dbReference type="Rhea" id="RHEA:23152"/>
        <dbReference type="Rhea" id="RHEA-COMP:9565"/>
        <dbReference type="Rhea" id="RHEA-COMP:9566"/>
        <dbReference type="ChEBI" id="CHEBI:15378"/>
        <dbReference type="ChEBI" id="CHEBI:16389"/>
        <dbReference type="ChEBI" id="CHEBI:17976"/>
        <dbReference type="ChEBI" id="CHEBI:57540"/>
        <dbReference type="ChEBI" id="CHEBI:57945"/>
    </reaction>
</comment>